<sequence length="381" mass="42401">MFSPSNNDAVDRYLAVAIRAFRSELWRPALSIKHSGQVDVMAYSLRSMRNQAAYNDALANILSTNDNGTIRGTGRGGTGQGCDTLPTQRTDLLLEDDTQTPQDYTVRGRGRGRARAQGRGRPRGRGRGRGRVRGQSEVSRSTEFGVEPTEEQVRQNRGRQREARLLQNERERQANEEEMERFFAQSSPVQPSLLARSPCPPHSTLVGISGPHQSDLDMTTIHTPTRHAITPIQQHRSPLTVHFQTNNTPHQTPGSAFRRPVLQGSMVCTRVSDTAGGRIFTCKLCPLDAAYRYSHSNGTSTLRRHIMKKHPYKYVNFYKKSGMKIEGKLAERLAKLGSSGSGSDKTITIHFSQEAFHSALVNFIVANDLVSKLNSLYLSVL</sequence>
<accession>A0A0C9V5A1</accession>
<evidence type="ECO:0000313" key="2">
    <source>
        <dbReference type="EMBL" id="KIJ32680.1"/>
    </source>
</evidence>
<feature type="compositionally biased region" description="Basic residues" evidence="1">
    <location>
        <begin position="108"/>
        <end position="132"/>
    </location>
</feature>
<organism evidence="2 3">
    <name type="scientific">Sphaerobolus stellatus (strain SS14)</name>
    <dbReference type="NCBI Taxonomy" id="990650"/>
    <lineage>
        <taxon>Eukaryota</taxon>
        <taxon>Fungi</taxon>
        <taxon>Dikarya</taxon>
        <taxon>Basidiomycota</taxon>
        <taxon>Agaricomycotina</taxon>
        <taxon>Agaricomycetes</taxon>
        <taxon>Phallomycetidae</taxon>
        <taxon>Geastrales</taxon>
        <taxon>Sphaerobolaceae</taxon>
        <taxon>Sphaerobolus</taxon>
    </lineage>
</organism>
<proteinExistence type="predicted"/>
<feature type="compositionally biased region" description="Gly residues" evidence="1">
    <location>
        <begin position="71"/>
        <end position="80"/>
    </location>
</feature>
<keyword evidence="3" id="KW-1185">Reference proteome</keyword>
<evidence type="ECO:0000256" key="1">
    <source>
        <dbReference type="SAM" id="MobiDB-lite"/>
    </source>
</evidence>
<dbReference type="AlphaFoldDB" id="A0A0C9V5A1"/>
<dbReference type="OrthoDB" id="3250324at2759"/>
<reference evidence="2 3" key="1">
    <citation type="submission" date="2014-06" db="EMBL/GenBank/DDBJ databases">
        <title>Evolutionary Origins and Diversification of the Mycorrhizal Mutualists.</title>
        <authorList>
            <consortium name="DOE Joint Genome Institute"/>
            <consortium name="Mycorrhizal Genomics Consortium"/>
            <person name="Kohler A."/>
            <person name="Kuo A."/>
            <person name="Nagy L.G."/>
            <person name="Floudas D."/>
            <person name="Copeland A."/>
            <person name="Barry K.W."/>
            <person name="Cichocki N."/>
            <person name="Veneault-Fourrey C."/>
            <person name="LaButti K."/>
            <person name="Lindquist E.A."/>
            <person name="Lipzen A."/>
            <person name="Lundell T."/>
            <person name="Morin E."/>
            <person name="Murat C."/>
            <person name="Riley R."/>
            <person name="Ohm R."/>
            <person name="Sun H."/>
            <person name="Tunlid A."/>
            <person name="Henrissat B."/>
            <person name="Grigoriev I.V."/>
            <person name="Hibbett D.S."/>
            <person name="Martin F."/>
        </authorList>
    </citation>
    <scope>NUCLEOTIDE SEQUENCE [LARGE SCALE GENOMIC DNA]</scope>
    <source>
        <strain evidence="2 3">SS14</strain>
    </source>
</reference>
<dbReference type="Proteomes" id="UP000054279">
    <property type="component" value="Unassembled WGS sequence"/>
</dbReference>
<evidence type="ECO:0000313" key="3">
    <source>
        <dbReference type="Proteomes" id="UP000054279"/>
    </source>
</evidence>
<name>A0A0C9V5A1_SPHS4</name>
<dbReference type="EMBL" id="KN837223">
    <property type="protein sequence ID" value="KIJ32680.1"/>
    <property type="molecule type" value="Genomic_DNA"/>
</dbReference>
<feature type="region of interest" description="Disordered" evidence="1">
    <location>
        <begin position="64"/>
        <end position="162"/>
    </location>
</feature>
<protein>
    <submittedName>
        <fullName evidence="2">Uncharacterized protein</fullName>
    </submittedName>
</protein>
<dbReference type="HOGENOM" id="CLU_074738_0_0_1"/>
<gene>
    <name evidence="2" type="ORF">M422DRAFT_52736</name>
</gene>
<feature type="compositionally biased region" description="Basic and acidic residues" evidence="1">
    <location>
        <begin position="151"/>
        <end position="162"/>
    </location>
</feature>